<evidence type="ECO:0000313" key="11">
    <source>
        <dbReference type="Proteomes" id="UP000245884"/>
    </source>
</evidence>
<keyword evidence="3 6" id="KW-0833">Ubl conjugation pathway</keyword>
<evidence type="ECO:0000256" key="7">
    <source>
        <dbReference type="SAM" id="MobiDB-lite"/>
    </source>
</evidence>
<evidence type="ECO:0000256" key="1">
    <source>
        <dbReference type="ARBA" id="ARBA00000707"/>
    </source>
</evidence>
<dbReference type="InterPro" id="IPR000626">
    <property type="entry name" value="Ubiquitin-like_dom"/>
</dbReference>
<feature type="domain" description="USP" evidence="9">
    <location>
        <begin position="108"/>
        <end position="596"/>
    </location>
</feature>
<evidence type="ECO:0000256" key="2">
    <source>
        <dbReference type="ARBA" id="ARBA00022670"/>
    </source>
</evidence>
<dbReference type="InterPro" id="IPR038765">
    <property type="entry name" value="Papain-like_cys_pep_sf"/>
</dbReference>
<dbReference type="Gene3D" id="3.10.20.90">
    <property type="entry name" value="Phosphatidylinositol 3-kinase Catalytic Subunit, Chain A, domain 1"/>
    <property type="match status" value="1"/>
</dbReference>
<dbReference type="PANTHER" id="PTHR43982">
    <property type="entry name" value="UBIQUITIN CARBOXYL-TERMINAL HYDROLASE"/>
    <property type="match status" value="1"/>
</dbReference>
<dbReference type="GeneID" id="37028464"/>
<keyword evidence="5 6" id="KW-0788">Thiol protease</keyword>
<evidence type="ECO:0000256" key="4">
    <source>
        <dbReference type="ARBA" id="ARBA00022801"/>
    </source>
</evidence>
<dbReference type="InterPro" id="IPR044635">
    <property type="entry name" value="UBP14-like"/>
</dbReference>
<reference evidence="10 11" key="1">
    <citation type="journal article" date="2018" name="Mol. Biol. Evol.">
        <title>Broad Genomic Sampling Reveals a Smut Pathogenic Ancestry of the Fungal Clade Ustilaginomycotina.</title>
        <authorList>
            <person name="Kijpornyongpan T."/>
            <person name="Mondo S.J."/>
            <person name="Barry K."/>
            <person name="Sandor L."/>
            <person name="Lee J."/>
            <person name="Lipzen A."/>
            <person name="Pangilinan J."/>
            <person name="LaButti K."/>
            <person name="Hainaut M."/>
            <person name="Henrissat B."/>
            <person name="Grigoriev I.V."/>
            <person name="Spatafora J.W."/>
            <person name="Aime M.C."/>
        </authorList>
    </citation>
    <scope>NUCLEOTIDE SEQUENCE [LARGE SCALE GENOMIC DNA]</scope>
    <source>
        <strain evidence="10 11">MCA 5214</strain>
    </source>
</reference>
<dbReference type="PANTHER" id="PTHR43982:SF1">
    <property type="entry name" value="UBIQUITIN CARBOXYL-TERMINAL HYDROLASE 14"/>
    <property type="match status" value="1"/>
</dbReference>
<dbReference type="OrthoDB" id="333239at2759"/>
<keyword evidence="4 6" id="KW-0378">Hydrolase</keyword>
<evidence type="ECO:0000313" key="10">
    <source>
        <dbReference type="EMBL" id="PWN26331.1"/>
    </source>
</evidence>
<feature type="region of interest" description="Disordered" evidence="7">
    <location>
        <begin position="370"/>
        <end position="436"/>
    </location>
</feature>
<comment type="catalytic activity">
    <reaction evidence="1 6">
        <text>Thiol-dependent hydrolysis of ester, thioester, amide, peptide and isopeptide bonds formed by the C-terminal Gly of ubiquitin (a 76-residue protein attached to proteins as an intracellular targeting signal).</text>
        <dbReference type="EC" id="3.4.19.12"/>
    </reaction>
</comment>
<evidence type="ECO:0000256" key="5">
    <source>
        <dbReference type="ARBA" id="ARBA00022807"/>
    </source>
</evidence>
<protein>
    <recommendedName>
        <fullName evidence="6">Ubiquitin carboxyl-terminal hydrolase</fullName>
        <ecNumber evidence="6">3.4.19.12</ecNumber>
    </recommendedName>
</protein>
<dbReference type="GO" id="GO:0043161">
    <property type="term" value="P:proteasome-mediated ubiquitin-dependent protein catabolic process"/>
    <property type="evidence" value="ECO:0007669"/>
    <property type="project" value="InterPro"/>
</dbReference>
<comment type="similarity">
    <text evidence="6">Belongs to the peptidase C19 family.</text>
</comment>
<dbReference type="PROSITE" id="PS00972">
    <property type="entry name" value="USP_1"/>
    <property type="match status" value="1"/>
</dbReference>
<dbReference type="EMBL" id="KZ819672">
    <property type="protein sequence ID" value="PWN26331.1"/>
    <property type="molecule type" value="Genomic_DNA"/>
</dbReference>
<dbReference type="Pfam" id="PF00240">
    <property type="entry name" value="ubiquitin"/>
    <property type="match status" value="1"/>
</dbReference>
<dbReference type="GO" id="GO:0004843">
    <property type="term" value="F:cysteine-type deubiquitinase activity"/>
    <property type="evidence" value="ECO:0007669"/>
    <property type="project" value="UniProtKB-UniRule"/>
</dbReference>
<dbReference type="SUPFAM" id="SSF54236">
    <property type="entry name" value="Ubiquitin-like"/>
    <property type="match status" value="1"/>
</dbReference>
<feature type="compositionally biased region" description="Polar residues" evidence="7">
    <location>
        <begin position="398"/>
        <end position="411"/>
    </location>
</feature>
<keyword evidence="2 6" id="KW-0645">Protease</keyword>
<dbReference type="Pfam" id="PF00443">
    <property type="entry name" value="UCH"/>
    <property type="match status" value="1"/>
</dbReference>
<sequence>MPKMPSITIKIKHDRNVHQVSVDPSQPATAFKAAIHQKTGVPPERQKVMVKGGLLKDDTDLSKLNLKEGQMLMVIGTAGELPKGPLGPINFLEDMTDSQLASATKQKVGLVNLGNTCYLNSTLQVLRVIPELQVALNSFAGNMGGADGERNLTASLRDLYKSLNETTEAFPPLAFLSILRSVAPQFAEQQQQGGGFAQQDAEEAWVRIIQALQSSLSGLAATGDASAAQEAQSRRFIEQYMTGSMLVKRSCPEAPQEEPTYTSDSFKVLQCNISSSTNDMSSGIKDSLTQQLEKTSETLGRTAVYDEQRSIDRLPAYLTTHFVRFYWRREIGKKTKIMRKVRFPFELDVTDFLSEGLKEKTLKYREKVHEVGKEREERAKVRRKAKARREEATKSDAAASTQPDELGNVTSAGAEAPKPADAMAVDTTEEKVKTDDSTAFATASGASTAVAGSSSAAIGAAGAVVSPEEELVLREKESAELDACLHPDLKADVGCNPSALYELVGIVTHKGANADGGHYISWVVKEDDSGADPAAAAIEGADGGKGKAAKLVDQPFGEEWYKFDDEKVSVVGRDKITMLDGGGEDSTAYLLLYRAKRL</sequence>
<evidence type="ECO:0000259" key="8">
    <source>
        <dbReference type="PROSITE" id="PS50053"/>
    </source>
</evidence>
<evidence type="ECO:0000256" key="3">
    <source>
        <dbReference type="ARBA" id="ARBA00022786"/>
    </source>
</evidence>
<evidence type="ECO:0000256" key="6">
    <source>
        <dbReference type="RuleBase" id="RU366025"/>
    </source>
</evidence>
<dbReference type="PROSITE" id="PS00973">
    <property type="entry name" value="USP_2"/>
    <property type="match status" value="1"/>
</dbReference>
<keyword evidence="11" id="KW-1185">Reference proteome</keyword>
<dbReference type="PROSITE" id="PS50053">
    <property type="entry name" value="UBIQUITIN_2"/>
    <property type="match status" value="1"/>
</dbReference>
<feature type="domain" description="Ubiquitin-like" evidence="8">
    <location>
        <begin position="5"/>
        <end position="75"/>
    </location>
</feature>
<dbReference type="GO" id="GO:0070628">
    <property type="term" value="F:proteasome binding"/>
    <property type="evidence" value="ECO:0007669"/>
    <property type="project" value="TreeGrafter"/>
</dbReference>
<accession>A0A316UPR4</accession>
<dbReference type="GO" id="GO:0016579">
    <property type="term" value="P:protein deubiquitination"/>
    <property type="evidence" value="ECO:0007669"/>
    <property type="project" value="InterPro"/>
</dbReference>
<dbReference type="SUPFAM" id="SSF54001">
    <property type="entry name" value="Cysteine proteinases"/>
    <property type="match status" value="1"/>
</dbReference>
<dbReference type="RefSeq" id="XP_025360943.1">
    <property type="nucleotide sequence ID" value="XM_025506641.1"/>
</dbReference>
<name>A0A316UPR4_9BASI</name>
<dbReference type="InterPro" id="IPR028889">
    <property type="entry name" value="USP"/>
</dbReference>
<dbReference type="STRING" id="1569628.A0A316UPR4"/>
<dbReference type="PROSITE" id="PS50235">
    <property type="entry name" value="USP_3"/>
    <property type="match status" value="1"/>
</dbReference>
<evidence type="ECO:0000259" key="9">
    <source>
        <dbReference type="PROSITE" id="PS50235"/>
    </source>
</evidence>
<gene>
    <name evidence="10" type="ORF">BDZ90DRAFT_233463</name>
</gene>
<organism evidence="10 11">
    <name type="scientific">Jaminaea rosea</name>
    <dbReference type="NCBI Taxonomy" id="1569628"/>
    <lineage>
        <taxon>Eukaryota</taxon>
        <taxon>Fungi</taxon>
        <taxon>Dikarya</taxon>
        <taxon>Basidiomycota</taxon>
        <taxon>Ustilaginomycotina</taxon>
        <taxon>Exobasidiomycetes</taxon>
        <taxon>Microstromatales</taxon>
        <taxon>Microstromatales incertae sedis</taxon>
        <taxon>Jaminaea</taxon>
    </lineage>
</organism>
<dbReference type="Gene3D" id="3.90.70.10">
    <property type="entry name" value="Cysteine proteinases"/>
    <property type="match status" value="1"/>
</dbReference>
<dbReference type="SMART" id="SM00213">
    <property type="entry name" value="UBQ"/>
    <property type="match status" value="1"/>
</dbReference>
<proteinExistence type="inferred from homology"/>
<dbReference type="EC" id="3.4.19.12" evidence="6"/>
<dbReference type="GO" id="GO:0061136">
    <property type="term" value="P:regulation of proteasomal protein catabolic process"/>
    <property type="evidence" value="ECO:0007669"/>
    <property type="project" value="TreeGrafter"/>
</dbReference>
<feature type="compositionally biased region" description="Basic and acidic residues" evidence="7">
    <location>
        <begin position="370"/>
        <end position="379"/>
    </location>
</feature>
<dbReference type="Proteomes" id="UP000245884">
    <property type="component" value="Unassembled WGS sequence"/>
</dbReference>
<dbReference type="AlphaFoldDB" id="A0A316UPR4"/>
<dbReference type="InterPro" id="IPR029071">
    <property type="entry name" value="Ubiquitin-like_domsf"/>
</dbReference>
<dbReference type="InterPro" id="IPR018200">
    <property type="entry name" value="USP_CS"/>
</dbReference>
<dbReference type="CDD" id="cd16104">
    <property type="entry name" value="Ubl_USP14_like"/>
    <property type="match status" value="1"/>
</dbReference>
<dbReference type="InterPro" id="IPR001394">
    <property type="entry name" value="Peptidase_C19_UCH"/>
</dbReference>